<gene>
    <name evidence="2" type="ORF">AVEN_224720_1</name>
</gene>
<evidence type="ECO:0000313" key="2">
    <source>
        <dbReference type="EMBL" id="GBO06658.1"/>
    </source>
</evidence>
<accession>A0A4Y2U1C1</accession>
<feature type="region of interest" description="Disordered" evidence="1">
    <location>
        <begin position="1"/>
        <end position="39"/>
    </location>
</feature>
<reference evidence="2 3" key="1">
    <citation type="journal article" date="2019" name="Sci. Rep.">
        <title>Orb-weaving spider Araneus ventricosus genome elucidates the spidroin gene catalogue.</title>
        <authorList>
            <person name="Kono N."/>
            <person name="Nakamura H."/>
            <person name="Ohtoshi R."/>
            <person name="Moran D.A.P."/>
            <person name="Shinohara A."/>
            <person name="Yoshida Y."/>
            <person name="Fujiwara M."/>
            <person name="Mori M."/>
            <person name="Tomita M."/>
            <person name="Arakawa K."/>
        </authorList>
    </citation>
    <scope>NUCLEOTIDE SEQUENCE [LARGE SCALE GENOMIC DNA]</scope>
</reference>
<organism evidence="2 3">
    <name type="scientific">Araneus ventricosus</name>
    <name type="common">Orbweaver spider</name>
    <name type="synonym">Epeira ventricosa</name>
    <dbReference type="NCBI Taxonomy" id="182803"/>
    <lineage>
        <taxon>Eukaryota</taxon>
        <taxon>Metazoa</taxon>
        <taxon>Ecdysozoa</taxon>
        <taxon>Arthropoda</taxon>
        <taxon>Chelicerata</taxon>
        <taxon>Arachnida</taxon>
        <taxon>Araneae</taxon>
        <taxon>Araneomorphae</taxon>
        <taxon>Entelegynae</taxon>
        <taxon>Araneoidea</taxon>
        <taxon>Araneidae</taxon>
        <taxon>Araneus</taxon>
    </lineage>
</organism>
<evidence type="ECO:0000313" key="3">
    <source>
        <dbReference type="Proteomes" id="UP000499080"/>
    </source>
</evidence>
<sequence length="91" mass="10247">MEQEIAEIHSQSDVTEENHNKSSIVATRESNISPLPPTVERNTISLRNREVLRDVEPKDSGSAELVYSCNTEIPIKTELSRVPMLNDGLMR</sequence>
<name>A0A4Y2U1C1_ARAVE</name>
<comment type="caution">
    <text evidence="2">The sequence shown here is derived from an EMBL/GenBank/DDBJ whole genome shotgun (WGS) entry which is preliminary data.</text>
</comment>
<dbReference type="AlphaFoldDB" id="A0A4Y2U1C1"/>
<feature type="compositionally biased region" description="Polar residues" evidence="1">
    <location>
        <begin position="21"/>
        <end position="33"/>
    </location>
</feature>
<dbReference type="EMBL" id="BGPR01032929">
    <property type="protein sequence ID" value="GBO06658.1"/>
    <property type="molecule type" value="Genomic_DNA"/>
</dbReference>
<proteinExistence type="predicted"/>
<dbReference type="Proteomes" id="UP000499080">
    <property type="component" value="Unassembled WGS sequence"/>
</dbReference>
<keyword evidence="3" id="KW-1185">Reference proteome</keyword>
<protein>
    <submittedName>
        <fullName evidence="2">Uncharacterized protein</fullName>
    </submittedName>
</protein>
<evidence type="ECO:0000256" key="1">
    <source>
        <dbReference type="SAM" id="MobiDB-lite"/>
    </source>
</evidence>